<sequence>MTFIEEHPTIQKIKYQWRLVGIMSAFVNRCLLSKTQLKQNVSVHDKKIDIVKHLGEPAVFNMPHVDVFNYNLFRHVHQTMDMDFQYLRDHAPPDTLQVDSNHLDIHPHLKHLLVGFTTLNEQLVNFISTSYEKLFDLKVKKIIDFFVRQRRDYLTICRIKFGTGVNH</sequence>
<reference evidence="1" key="1">
    <citation type="journal article" date="2020" name="Nature">
        <title>Giant virus diversity and host interactions through global metagenomics.</title>
        <authorList>
            <person name="Schulz F."/>
            <person name="Roux S."/>
            <person name="Paez-Espino D."/>
            <person name="Jungbluth S."/>
            <person name="Walsh D.A."/>
            <person name="Denef V.J."/>
            <person name="McMahon K.D."/>
            <person name="Konstantinidis K.T."/>
            <person name="Eloe-Fadrosh E.A."/>
            <person name="Kyrpides N.C."/>
            <person name="Woyke T."/>
        </authorList>
    </citation>
    <scope>NUCLEOTIDE SEQUENCE</scope>
    <source>
        <strain evidence="1">GVMAG-M-3300014204-73</strain>
    </source>
</reference>
<protein>
    <submittedName>
        <fullName evidence="1">Uncharacterized protein</fullName>
    </submittedName>
</protein>
<organism evidence="1">
    <name type="scientific">viral metagenome</name>
    <dbReference type="NCBI Taxonomy" id="1070528"/>
    <lineage>
        <taxon>unclassified sequences</taxon>
        <taxon>metagenomes</taxon>
        <taxon>organismal metagenomes</taxon>
    </lineage>
</organism>
<proteinExistence type="predicted"/>
<dbReference type="EMBL" id="MN739180">
    <property type="protein sequence ID" value="QHS92514.1"/>
    <property type="molecule type" value="Genomic_DNA"/>
</dbReference>
<name>A0A6C0BLF6_9ZZZZ</name>
<accession>A0A6C0BLF6</accession>
<evidence type="ECO:0000313" key="1">
    <source>
        <dbReference type="EMBL" id="QHS92514.1"/>
    </source>
</evidence>
<dbReference type="AlphaFoldDB" id="A0A6C0BLF6"/>